<protein>
    <recommendedName>
        <fullName evidence="4">YuzL family protein</fullName>
    </recommendedName>
</protein>
<gene>
    <name evidence="2" type="ORF">T02_4155</name>
</gene>
<dbReference type="EMBL" id="JYDW01000987">
    <property type="protein sequence ID" value="KRZ47298.1"/>
    <property type="molecule type" value="Genomic_DNA"/>
</dbReference>
<sequence length="40" mass="4476">MAKKTEKRGKLDTNSVGPGVRQETLKKDQDCGEKTEKRGK</sequence>
<name>A0A0V1KJD6_9BILA</name>
<dbReference type="AlphaFoldDB" id="A0A0V1KJD6"/>
<organism evidence="2 3">
    <name type="scientific">Trichinella nativa</name>
    <dbReference type="NCBI Taxonomy" id="6335"/>
    <lineage>
        <taxon>Eukaryota</taxon>
        <taxon>Metazoa</taxon>
        <taxon>Ecdysozoa</taxon>
        <taxon>Nematoda</taxon>
        <taxon>Enoplea</taxon>
        <taxon>Dorylaimia</taxon>
        <taxon>Trichinellida</taxon>
        <taxon>Trichinellidae</taxon>
        <taxon>Trichinella</taxon>
    </lineage>
</organism>
<comment type="caution">
    <text evidence="2">The sequence shown here is derived from an EMBL/GenBank/DDBJ whole genome shotgun (WGS) entry which is preliminary data.</text>
</comment>
<reference evidence="2 3" key="1">
    <citation type="submission" date="2015-05" db="EMBL/GenBank/DDBJ databases">
        <title>Evolution of Trichinella species and genotypes.</title>
        <authorList>
            <person name="Korhonen P.K."/>
            <person name="Edoardo P."/>
            <person name="Giuseppe L.R."/>
            <person name="Gasser R.B."/>
        </authorList>
    </citation>
    <scope>NUCLEOTIDE SEQUENCE [LARGE SCALE GENOMIC DNA]</scope>
    <source>
        <strain evidence="2">ISS10</strain>
    </source>
</reference>
<dbReference type="Proteomes" id="UP000054721">
    <property type="component" value="Unassembled WGS sequence"/>
</dbReference>
<feature type="compositionally biased region" description="Basic and acidic residues" evidence="1">
    <location>
        <begin position="23"/>
        <end position="40"/>
    </location>
</feature>
<evidence type="ECO:0000313" key="2">
    <source>
        <dbReference type="EMBL" id="KRZ47298.1"/>
    </source>
</evidence>
<feature type="region of interest" description="Disordered" evidence="1">
    <location>
        <begin position="1"/>
        <end position="40"/>
    </location>
</feature>
<evidence type="ECO:0008006" key="4">
    <source>
        <dbReference type="Google" id="ProtNLM"/>
    </source>
</evidence>
<evidence type="ECO:0000313" key="3">
    <source>
        <dbReference type="Proteomes" id="UP000054721"/>
    </source>
</evidence>
<evidence type="ECO:0000256" key="1">
    <source>
        <dbReference type="SAM" id="MobiDB-lite"/>
    </source>
</evidence>
<keyword evidence="3" id="KW-1185">Reference proteome</keyword>
<proteinExistence type="predicted"/>
<accession>A0A0V1KJD6</accession>